<sequence>LQLHPVHAVLQLRPAFHHLQSAGSKIKNHVSTGENANVKIEASIEEKSVAAPKKQVRCIHHGHNLLQQSSDDYPSKRTGNYSFYR</sequence>
<evidence type="ECO:0000313" key="2">
    <source>
        <dbReference type="EMBL" id="MED6154105.1"/>
    </source>
</evidence>
<feature type="region of interest" description="Disordered" evidence="1">
    <location>
        <begin position="63"/>
        <end position="85"/>
    </location>
</feature>
<proteinExistence type="predicted"/>
<reference evidence="2 3" key="1">
    <citation type="journal article" date="2023" name="Plants (Basel)">
        <title>Bridging the Gap: Combining Genomics and Transcriptomics Approaches to Understand Stylosanthes scabra, an Orphan Legume from the Brazilian Caatinga.</title>
        <authorList>
            <person name="Ferreira-Neto J.R.C."/>
            <person name="da Silva M.D."/>
            <person name="Binneck E."/>
            <person name="de Melo N.F."/>
            <person name="da Silva R.H."/>
            <person name="de Melo A.L.T.M."/>
            <person name="Pandolfi V."/>
            <person name="Bustamante F.O."/>
            <person name="Brasileiro-Vidal A.C."/>
            <person name="Benko-Iseppon A.M."/>
        </authorList>
    </citation>
    <scope>NUCLEOTIDE SEQUENCE [LARGE SCALE GENOMIC DNA]</scope>
    <source>
        <tissue evidence="2">Leaves</tissue>
    </source>
</reference>
<evidence type="ECO:0000313" key="3">
    <source>
        <dbReference type="Proteomes" id="UP001341840"/>
    </source>
</evidence>
<dbReference type="InterPro" id="IPR006886">
    <property type="entry name" value="RNA_pol_III_Rpc5"/>
</dbReference>
<dbReference type="Proteomes" id="UP001341840">
    <property type="component" value="Unassembled WGS sequence"/>
</dbReference>
<comment type="caution">
    <text evidence="2">The sequence shown here is derived from an EMBL/GenBank/DDBJ whole genome shotgun (WGS) entry which is preliminary data.</text>
</comment>
<accession>A0ABU6U0A6</accession>
<gene>
    <name evidence="2" type="ORF">PIB30_108787</name>
</gene>
<name>A0ABU6U0A6_9FABA</name>
<keyword evidence="3" id="KW-1185">Reference proteome</keyword>
<feature type="non-terminal residue" evidence="2">
    <location>
        <position position="1"/>
    </location>
</feature>
<dbReference type="Pfam" id="PF04801">
    <property type="entry name" value="RPC5"/>
    <property type="match status" value="1"/>
</dbReference>
<dbReference type="EMBL" id="JASCZI010095845">
    <property type="protein sequence ID" value="MED6154105.1"/>
    <property type="molecule type" value="Genomic_DNA"/>
</dbReference>
<protein>
    <submittedName>
        <fullName evidence="2">Uncharacterized protein</fullName>
    </submittedName>
</protein>
<organism evidence="2 3">
    <name type="scientific">Stylosanthes scabra</name>
    <dbReference type="NCBI Taxonomy" id="79078"/>
    <lineage>
        <taxon>Eukaryota</taxon>
        <taxon>Viridiplantae</taxon>
        <taxon>Streptophyta</taxon>
        <taxon>Embryophyta</taxon>
        <taxon>Tracheophyta</taxon>
        <taxon>Spermatophyta</taxon>
        <taxon>Magnoliopsida</taxon>
        <taxon>eudicotyledons</taxon>
        <taxon>Gunneridae</taxon>
        <taxon>Pentapetalae</taxon>
        <taxon>rosids</taxon>
        <taxon>fabids</taxon>
        <taxon>Fabales</taxon>
        <taxon>Fabaceae</taxon>
        <taxon>Papilionoideae</taxon>
        <taxon>50 kb inversion clade</taxon>
        <taxon>dalbergioids sensu lato</taxon>
        <taxon>Dalbergieae</taxon>
        <taxon>Pterocarpus clade</taxon>
        <taxon>Stylosanthes</taxon>
    </lineage>
</organism>
<evidence type="ECO:0000256" key="1">
    <source>
        <dbReference type="SAM" id="MobiDB-lite"/>
    </source>
</evidence>
<feature type="compositionally biased region" description="Polar residues" evidence="1">
    <location>
        <begin position="65"/>
        <end position="85"/>
    </location>
</feature>